<proteinExistence type="predicted"/>
<feature type="transmembrane region" description="Helical" evidence="1">
    <location>
        <begin position="12"/>
        <end position="31"/>
    </location>
</feature>
<sequence>MNFILLKIGNGLLILGICIFIGGGGLPPKGINSYLKLLKEYHILKKENGNLTLEHKSAYHTYCCYKAGIYIALIGVFICIASLVFGE</sequence>
<keyword evidence="3" id="KW-1185">Reference proteome</keyword>
<dbReference type="EMBL" id="JBEUWX010000002">
    <property type="protein sequence ID" value="MFA9949716.1"/>
    <property type="molecule type" value="Genomic_DNA"/>
</dbReference>
<keyword evidence="1" id="KW-0812">Transmembrane</keyword>
<evidence type="ECO:0008006" key="4">
    <source>
        <dbReference type="Google" id="ProtNLM"/>
    </source>
</evidence>
<reference evidence="3" key="1">
    <citation type="submission" date="2024-06" db="EMBL/GenBank/DDBJ databases">
        <title>Radixoralia hellwigii gen. nov., sp nov., isolated from a root canal in the human oral cavity.</title>
        <authorList>
            <person name="Bartsch S."/>
            <person name="Wittmer A."/>
            <person name="Schulz A.-K."/>
            <person name="Neumann-Schaal M."/>
            <person name="Wolf J."/>
            <person name="Gronow S."/>
            <person name="Tennert C."/>
            <person name="Haecker G."/>
            <person name="Cieplik F."/>
            <person name="Al-Ahmad A."/>
        </authorList>
    </citation>
    <scope>NUCLEOTIDE SEQUENCE [LARGE SCALE GENOMIC DNA]</scope>
    <source>
        <strain evidence="3">Wk13</strain>
    </source>
</reference>
<protein>
    <recommendedName>
        <fullName evidence="4">DUF3784 domain-containing protein</fullName>
    </recommendedName>
</protein>
<keyword evidence="1" id="KW-1133">Transmembrane helix</keyword>
<dbReference type="Proteomes" id="UP001574673">
    <property type="component" value="Unassembled WGS sequence"/>
</dbReference>
<name>A0ABV4UDJ0_9RHOO</name>
<keyword evidence="1" id="KW-0472">Membrane</keyword>
<gene>
    <name evidence="2" type="ORF">ABCS64_05130</name>
</gene>
<evidence type="ECO:0000256" key="1">
    <source>
        <dbReference type="SAM" id="Phobius"/>
    </source>
</evidence>
<feature type="transmembrane region" description="Helical" evidence="1">
    <location>
        <begin position="67"/>
        <end position="86"/>
    </location>
</feature>
<dbReference type="RefSeq" id="WP_418890826.1">
    <property type="nucleotide sequence ID" value="NZ_JBEUWX010000002.1"/>
</dbReference>
<accession>A0ABV4UDJ0</accession>
<evidence type="ECO:0000313" key="3">
    <source>
        <dbReference type="Proteomes" id="UP001574673"/>
    </source>
</evidence>
<comment type="caution">
    <text evidence="2">The sequence shown here is derived from an EMBL/GenBank/DDBJ whole genome shotgun (WGS) entry which is preliminary data.</text>
</comment>
<organism evidence="2 3">
    <name type="scientific">Dentiradicibacter hellwigii</name>
    <dbReference type="NCBI Taxonomy" id="3149053"/>
    <lineage>
        <taxon>Bacteria</taxon>
        <taxon>Pseudomonadati</taxon>
        <taxon>Pseudomonadota</taxon>
        <taxon>Betaproteobacteria</taxon>
        <taxon>Rhodocyclales</taxon>
        <taxon>Rhodocyclaceae</taxon>
        <taxon>Dentiradicibacter</taxon>
    </lineage>
</organism>
<evidence type="ECO:0000313" key="2">
    <source>
        <dbReference type="EMBL" id="MFA9949716.1"/>
    </source>
</evidence>